<evidence type="ECO:0000259" key="1">
    <source>
        <dbReference type="Pfam" id="PF20263"/>
    </source>
</evidence>
<dbReference type="CDD" id="cd20273">
    <property type="entry name" value="Complex1_LYR_unchar"/>
    <property type="match status" value="1"/>
</dbReference>
<evidence type="ECO:0000313" key="2">
    <source>
        <dbReference type="EMBL" id="KAG2202076.1"/>
    </source>
</evidence>
<dbReference type="InterPro" id="IPR046896">
    <property type="entry name" value="Cup1-like_N"/>
</dbReference>
<dbReference type="Pfam" id="PF20263">
    <property type="entry name" value="LYRM2-like"/>
    <property type="match status" value="1"/>
</dbReference>
<protein>
    <recommendedName>
        <fullName evidence="1">LYR motif-containing protein Cup1-like N-terminal domain-containing protein</fullName>
    </recommendedName>
</protein>
<feature type="domain" description="LYR motif-containing protein Cup1-like N-terminal" evidence="1">
    <location>
        <begin position="13"/>
        <end position="97"/>
    </location>
</feature>
<dbReference type="EMBL" id="JAEPRC010000266">
    <property type="protein sequence ID" value="KAG2202076.1"/>
    <property type="molecule type" value="Genomic_DNA"/>
</dbReference>
<evidence type="ECO:0000313" key="3">
    <source>
        <dbReference type="Proteomes" id="UP000650833"/>
    </source>
</evidence>
<sequence>MFQSNHKFYIKALYKNILAEGSLFFDDRARIYIKNTARKSFKDYKSCQDVNRVKSKIKESRKYLHRLEKANQGNQKSALKILEEVYGRKGKTRYGLLYPYLHAHQPANKKLGDPEPFVAHVPRTAPPPALCSPLCSLITQHLGKKLEPELPVPQYKPLHPGRKANLLWRHRSMLLDRVSVPLPFEIICELEYKAGAPMTHPLTCSELVIGGPRWDDFYSSLRKTMNMIQHLQPNISTIVQPASKIIRKQRLPKSPYEHEHPSLLEFLKPVVSVTDRDSFRYTNRQIHRLYKKLLKQVPLISVFSSDQLWIQQNYKITKSQWVPQGVTKLLDDVPSEQVIQTTLLPTKKKHIRRS</sequence>
<dbReference type="Proteomes" id="UP000650833">
    <property type="component" value="Unassembled WGS sequence"/>
</dbReference>
<reference evidence="2" key="1">
    <citation type="submission" date="2020-12" db="EMBL/GenBank/DDBJ databases">
        <title>Metabolic potential, ecology and presence of endohyphal bacteria is reflected in genomic diversity of Mucoromycotina.</title>
        <authorList>
            <person name="Muszewska A."/>
            <person name="Okrasinska A."/>
            <person name="Steczkiewicz K."/>
            <person name="Drgas O."/>
            <person name="Orlowska M."/>
            <person name="Perlinska-Lenart U."/>
            <person name="Aleksandrzak-Piekarczyk T."/>
            <person name="Szatraj K."/>
            <person name="Zielenkiewicz U."/>
            <person name="Pilsyk S."/>
            <person name="Malc E."/>
            <person name="Mieczkowski P."/>
            <person name="Kruszewska J.S."/>
            <person name="Biernat P."/>
            <person name="Pawlowska J."/>
        </authorList>
    </citation>
    <scope>NUCLEOTIDE SEQUENCE</scope>
    <source>
        <strain evidence="2">CBS 226.32</strain>
    </source>
</reference>
<organism evidence="2 3">
    <name type="scientific">Mucor plumbeus</name>
    <dbReference type="NCBI Taxonomy" id="97098"/>
    <lineage>
        <taxon>Eukaryota</taxon>
        <taxon>Fungi</taxon>
        <taxon>Fungi incertae sedis</taxon>
        <taxon>Mucoromycota</taxon>
        <taxon>Mucoromycotina</taxon>
        <taxon>Mucoromycetes</taxon>
        <taxon>Mucorales</taxon>
        <taxon>Mucorineae</taxon>
        <taxon>Mucoraceae</taxon>
        <taxon>Mucor</taxon>
    </lineage>
</organism>
<comment type="caution">
    <text evidence="2">The sequence shown here is derived from an EMBL/GenBank/DDBJ whole genome shotgun (WGS) entry which is preliminary data.</text>
</comment>
<dbReference type="OrthoDB" id="5521299at2759"/>
<dbReference type="AlphaFoldDB" id="A0A8H7R0F4"/>
<name>A0A8H7R0F4_9FUNG</name>
<keyword evidence="3" id="KW-1185">Reference proteome</keyword>
<proteinExistence type="predicted"/>
<accession>A0A8H7R0F4</accession>
<gene>
    <name evidence="2" type="ORF">INT46_002005</name>
</gene>